<reference evidence="2" key="1">
    <citation type="submission" date="2014-09" db="EMBL/GenBank/DDBJ databases">
        <authorList>
            <person name="Sharma Rahul"/>
            <person name="Thines Marco"/>
        </authorList>
    </citation>
    <scope>NUCLEOTIDE SEQUENCE [LARGE SCALE GENOMIC DNA]</scope>
</reference>
<dbReference type="GeneID" id="36403079"/>
<dbReference type="EMBL" id="CCYD01003101">
    <property type="protein sequence ID" value="CEG50303.1"/>
    <property type="molecule type" value="Genomic_DNA"/>
</dbReference>
<name>A0A0P1B8M9_PLAHL</name>
<dbReference type="AlphaFoldDB" id="A0A0P1B8M9"/>
<organism evidence="1 2">
    <name type="scientific">Plasmopara halstedii</name>
    <name type="common">Downy mildew of sunflower</name>
    <dbReference type="NCBI Taxonomy" id="4781"/>
    <lineage>
        <taxon>Eukaryota</taxon>
        <taxon>Sar</taxon>
        <taxon>Stramenopiles</taxon>
        <taxon>Oomycota</taxon>
        <taxon>Peronosporomycetes</taxon>
        <taxon>Peronosporales</taxon>
        <taxon>Peronosporaceae</taxon>
        <taxon>Plasmopara</taxon>
    </lineage>
</organism>
<protein>
    <submittedName>
        <fullName evidence="1">Uncharacterized protein</fullName>
    </submittedName>
</protein>
<accession>A0A0P1B8M9</accession>
<evidence type="ECO:0000313" key="2">
    <source>
        <dbReference type="Proteomes" id="UP000054928"/>
    </source>
</evidence>
<evidence type="ECO:0000313" key="1">
    <source>
        <dbReference type="EMBL" id="CEG50303.1"/>
    </source>
</evidence>
<proteinExistence type="predicted"/>
<dbReference type="Proteomes" id="UP000054928">
    <property type="component" value="Unassembled WGS sequence"/>
</dbReference>
<dbReference type="RefSeq" id="XP_024586672.1">
    <property type="nucleotide sequence ID" value="XM_024721588.1"/>
</dbReference>
<keyword evidence="2" id="KW-1185">Reference proteome</keyword>
<sequence length="103" mass="11819">MCCQDFGTSSNRFHQREPNNFHCLNRRAGATSFFMASRTLCFSKFIQEKNHRCNGCTNEHALVMYSYHGTMSARDPSIKAKFFLIRQFNADCSYIDVGECNGV</sequence>